<feature type="domain" description="Fimbrial adhesin MrpH N-terminal" evidence="2">
    <location>
        <begin position="21"/>
        <end position="154"/>
    </location>
</feature>
<evidence type="ECO:0000259" key="3">
    <source>
        <dbReference type="Pfam" id="PF24223"/>
    </source>
</evidence>
<evidence type="ECO:0000259" key="2">
    <source>
        <dbReference type="Pfam" id="PF24222"/>
    </source>
</evidence>
<feature type="chain" id="PRO_5004534338" evidence="1">
    <location>
        <begin position="22"/>
        <end position="271"/>
    </location>
</feature>
<protein>
    <submittedName>
        <fullName evidence="4">Exotoxin</fullName>
    </submittedName>
</protein>
<sequence>MKKHAIVIFVAIFIYTGTAQASIFMQVTDRTGTWFTGMFYYDLIDWTTDDNTPNPCYKKPKCKIAITSSHNASFSDYDSDGSWTGNKNPWVSDSEKIGILGQNFKQFVGIPRSGKIQYNNILGGSGCVGIFYSMNTLWESSVFRLPGSICAIPPDEKNACEIKTPQLTLDHGVLAPEQLNNHSVTDSLLLSCHQTTNIQLYISENTGGVMLLSDGSLFSNLKLNGQPANKGIVLQVGPNGTTVQVSSVLRAVGNVEAGIFQGSAVALLALP</sequence>
<feature type="domain" description="Fimbrial adhesin MrpH C-terminal" evidence="3">
    <location>
        <begin position="160"/>
        <end position="271"/>
    </location>
</feature>
<name>S4YPQ3_SERPL</name>
<dbReference type="AlphaFoldDB" id="S4YPQ3"/>
<evidence type="ECO:0000256" key="1">
    <source>
        <dbReference type="SAM" id="SignalP"/>
    </source>
</evidence>
<evidence type="ECO:0000313" key="5">
    <source>
        <dbReference type="Proteomes" id="UP000014900"/>
    </source>
</evidence>
<dbReference type="RefSeq" id="WP_020439650.1">
    <property type="nucleotide sequence ID" value="NC_021659.1"/>
</dbReference>
<dbReference type="InterPro" id="IPR057010">
    <property type="entry name" value="MrpH_C"/>
</dbReference>
<evidence type="ECO:0000313" key="4">
    <source>
        <dbReference type="EMBL" id="AGP47272.1"/>
    </source>
</evidence>
<dbReference type="Proteomes" id="UP000014900">
    <property type="component" value="Chromosome"/>
</dbReference>
<dbReference type="GO" id="GO:0007155">
    <property type="term" value="P:cell adhesion"/>
    <property type="evidence" value="ECO:0007669"/>
    <property type="project" value="InterPro"/>
</dbReference>
<dbReference type="Pfam" id="PF24223">
    <property type="entry name" value="MrpH_C"/>
    <property type="match status" value="1"/>
</dbReference>
<accession>S4YPQ3</accession>
<dbReference type="KEGG" id="sry:M621_19715"/>
<reference evidence="4 5" key="1">
    <citation type="journal article" date="2013" name="Genome Announc.">
        <title>Genome Sequence of Serratia plymuthica Strain S13, an Endophyte with Germination- and Plant-Growth-Promoting Activity from the Flower of Styrian Oil Pumpkin.</title>
        <authorList>
            <person name="Muller H."/>
            <person name="Furnkranz M."/>
            <person name="Grube M."/>
            <person name="Berg G."/>
        </authorList>
    </citation>
    <scope>NUCLEOTIDE SEQUENCE [LARGE SCALE GENOMIC DNA]</scope>
    <source>
        <strain evidence="4">S13</strain>
    </source>
</reference>
<dbReference type="HOGENOM" id="CLU_088233_0_0_6"/>
<dbReference type="EMBL" id="CP006566">
    <property type="protein sequence ID" value="AGP47272.1"/>
    <property type="molecule type" value="Genomic_DNA"/>
</dbReference>
<dbReference type="InterPro" id="IPR036937">
    <property type="entry name" value="Adhesion_dom_fimbrial_sf"/>
</dbReference>
<dbReference type="Pfam" id="PF24222">
    <property type="entry name" value="MrpH_N"/>
    <property type="match status" value="1"/>
</dbReference>
<keyword evidence="1" id="KW-0732">Signal</keyword>
<organism evidence="4 5">
    <name type="scientific">Serratia plymuthica S13</name>
    <dbReference type="NCBI Taxonomy" id="1348660"/>
    <lineage>
        <taxon>Bacteria</taxon>
        <taxon>Pseudomonadati</taxon>
        <taxon>Pseudomonadota</taxon>
        <taxon>Gammaproteobacteria</taxon>
        <taxon>Enterobacterales</taxon>
        <taxon>Yersiniaceae</taxon>
        <taxon>Serratia</taxon>
    </lineage>
</organism>
<dbReference type="Gene3D" id="2.60.40.1090">
    <property type="entry name" value="Fimbrial-type adhesion domain"/>
    <property type="match status" value="1"/>
</dbReference>
<dbReference type="GO" id="GO:0009289">
    <property type="term" value="C:pilus"/>
    <property type="evidence" value="ECO:0007669"/>
    <property type="project" value="InterPro"/>
</dbReference>
<dbReference type="InterPro" id="IPR057009">
    <property type="entry name" value="MrpH_N"/>
</dbReference>
<gene>
    <name evidence="4" type="ORF">M621_19715</name>
</gene>
<feature type="signal peptide" evidence="1">
    <location>
        <begin position="1"/>
        <end position="21"/>
    </location>
</feature>
<proteinExistence type="predicted"/>